<reference evidence="11" key="1">
    <citation type="journal article" date="2020" name="Nat. Commun.">
        <title>Genome assembly of wild tea tree DASZ reveals pedigree and selection history of tea varieties.</title>
        <authorList>
            <person name="Zhang W."/>
            <person name="Zhang Y."/>
            <person name="Qiu H."/>
            <person name="Guo Y."/>
            <person name="Wan H."/>
            <person name="Zhang X."/>
            <person name="Scossa F."/>
            <person name="Alseekh S."/>
            <person name="Zhang Q."/>
            <person name="Wang P."/>
            <person name="Xu L."/>
            <person name="Schmidt M.H."/>
            <person name="Jia X."/>
            <person name="Li D."/>
            <person name="Zhu A."/>
            <person name="Guo F."/>
            <person name="Chen W."/>
            <person name="Ni D."/>
            <person name="Usadel B."/>
            <person name="Fernie A.R."/>
            <person name="Wen W."/>
        </authorList>
    </citation>
    <scope>NUCLEOTIDE SEQUENCE [LARGE SCALE GENOMIC DNA]</scope>
    <source>
        <strain evidence="11">cv. G240</strain>
    </source>
</reference>
<dbReference type="Proteomes" id="UP000593564">
    <property type="component" value="Unassembled WGS sequence"/>
</dbReference>
<protein>
    <recommendedName>
        <fullName evidence="9">PGG domain-containing protein</fullName>
    </recommendedName>
</protein>
<keyword evidence="5 7" id="KW-0040">ANK repeat</keyword>
<dbReference type="InterPro" id="IPR002110">
    <property type="entry name" value="Ankyrin_rpt"/>
</dbReference>
<evidence type="ECO:0000313" key="10">
    <source>
        <dbReference type="EMBL" id="KAF5948792.1"/>
    </source>
</evidence>
<dbReference type="PANTHER" id="PTHR24186">
    <property type="entry name" value="PROTEIN PHOSPHATASE 1 REGULATORY SUBUNIT"/>
    <property type="match status" value="1"/>
</dbReference>
<feature type="domain" description="PGG" evidence="9">
    <location>
        <begin position="444"/>
        <end position="553"/>
    </location>
</feature>
<dbReference type="PROSITE" id="PS50088">
    <property type="entry name" value="ANK_REPEAT"/>
    <property type="match status" value="4"/>
</dbReference>
<gene>
    <name evidence="10" type="ORF">HYC85_014749</name>
</gene>
<evidence type="ECO:0000256" key="4">
    <source>
        <dbReference type="ARBA" id="ARBA00022989"/>
    </source>
</evidence>
<comment type="caution">
    <text evidence="10">The sequence shown here is derived from an EMBL/GenBank/DDBJ whole genome shotgun (WGS) entry which is preliminary data.</text>
</comment>
<dbReference type="Pfam" id="PF13962">
    <property type="entry name" value="PGG"/>
    <property type="match status" value="1"/>
</dbReference>
<keyword evidence="2 8" id="KW-0812">Transmembrane</keyword>
<accession>A0A7J7H744</accession>
<evidence type="ECO:0000256" key="3">
    <source>
        <dbReference type="ARBA" id="ARBA00022737"/>
    </source>
</evidence>
<feature type="repeat" description="ANK" evidence="7">
    <location>
        <begin position="252"/>
        <end position="274"/>
    </location>
</feature>
<sequence>MDQRLYNSAKSGHILHFKQLLNENPSVLLKLTPHENTPLHIATLFGHKNIVAEIYNRQQSLLAQPNLDGDTPLHVAARAGRISIVSFLVNEMFSLSYGDIENKGNRGIEILRMRNKWGNTVLHEAVRNHSIRVAEFLMKVDPGLACFENNMGESPLYLTARDGMLEIVNLLLMAARSSAYGGSDGQTALHAAIAEGHFDVIEALVRAKPELIKEADHHGRTPLYYAASMGDQRTVQGLLQLDTDIAYMSDKEGLSPFHVAAYRGHTNIIKEIIRYCPDSGELLDLRGQNILHIAVLGGKLSVVRYILETTELEGLINQADDDGNTPLHLATIERKSWIARYLMWDDRVDGRAKNNIGQKAINNESSTEPYLRFPMGEASHQSTKTHNMNNFDYKGGPVISQLAQTALTTGIWRQPWSQNSWITRENISPNTIEDGVATVDKMRTYKQMGHTLLMVATLIATVTFAAAFTIPGGFNNNIGPDQGQALLQSSACLKWFLVSDSIAMSSSVVVACILFWGAVIAKENYFYYFASATMLTHIALSSTGIAFTTGLIAVMPNQNFVRIMCLIIGLVFQVGNFLLFYLFVQIFPLFNVFQFLIYMLCRIKTKFVRR</sequence>
<dbReference type="PROSITE" id="PS50297">
    <property type="entry name" value="ANK_REP_REGION"/>
    <property type="match status" value="4"/>
</dbReference>
<organism evidence="10 11">
    <name type="scientific">Camellia sinensis</name>
    <name type="common">Tea plant</name>
    <name type="synonym">Thea sinensis</name>
    <dbReference type="NCBI Taxonomy" id="4442"/>
    <lineage>
        <taxon>Eukaryota</taxon>
        <taxon>Viridiplantae</taxon>
        <taxon>Streptophyta</taxon>
        <taxon>Embryophyta</taxon>
        <taxon>Tracheophyta</taxon>
        <taxon>Spermatophyta</taxon>
        <taxon>Magnoliopsida</taxon>
        <taxon>eudicotyledons</taxon>
        <taxon>Gunneridae</taxon>
        <taxon>Pentapetalae</taxon>
        <taxon>asterids</taxon>
        <taxon>Ericales</taxon>
        <taxon>Theaceae</taxon>
        <taxon>Camellia</taxon>
    </lineage>
</organism>
<evidence type="ECO:0000256" key="1">
    <source>
        <dbReference type="ARBA" id="ARBA00004141"/>
    </source>
</evidence>
<evidence type="ECO:0000256" key="7">
    <source>
        <dbReference type="PROSITE-ProRule" id="PRU00023"/>
    </source>
</evidence>
<feature type="transmembrane region" description="Helical" evidence="8">
    <location>
        <begin position="581"/>
        <end position="601"/>
    </location>
</feature>
<dbReference type="Gene3D" id="1.25.40.20">
    <property type="entry name" value="Ankyrin repeat-containing domain"/>
    <property type="match status" value="3"/>
</dbReference>
<dbReference type="Pfam" id="PF12796">
    <property type="entry name" value="Ank_2"/>
    <property type="match status" value="4"/>
</dbReference>
<feature type="repeat" description="ANK" evidence="7">
    <location>
        <begin position="218"/>
        <end position="250"/>
    </location>
</feature>
<evidence type="ECO:0000256" key="6">
    <source>
        <dbReference type="ARBA" id="ARBA00023136"/>
    </source>
</evidence>
<evidence type="ECO:0000259" key="9">
    <source>
        <dbReference type="Pfam" id="PF13962"/>
    </source>
</evidence>
<feature type="repeat" description="ANK" evidence="7">
    <location>
        <begin position="68"/>
        <end position="100"/>
    </location>
</feature>
<dbReference type="PANTHER" id="PTHR24186:SF46">
    <property type="entry name" value="PROTEIN ACCELERATED CELL DEATH 6-LIKE"/>
    <property type="match status" value="1"/>
</dbReference>
<evidence type="ECO:0000256" key="2">
    <source>
        <dbReference type="ARBA" id="ARBA00022692"/>
    </source>
</evidence>
<dbReference type="SUPFAM" id="SSF48403">
    <property type="entry name" value="Ankyrin repeat"/>
    <property type="match status" value="2"/>
</dbReference>
<dbReference type="AlphaFoldDB" id="A0A7J7H744"/>
<keyword evidence="6 8" id="KW-0472">Membrane</keyword>
<name>A0A7J7H744_CAMSI</name>
<feature type="repeat" description="ANK" evidence="7">
    <location>
        <begin position="184"/>
        <end position="206"/>
    </location>
</feature>
<reference evidence="10 11" key="2">
    <citation type="submission" date="2020-07" db="EMBL/GenBank/DDBJ databases">
        <title>Genome assembly of wild tea tree DASZ reveals pedigree and selection history of tea varieties.</title>
        <authorList>
            <person name="Zhang W."/>
        </authorList>
    </citation>
    <scope>NUCLEOTIDE SEQUENCE [LARGE SCALE GENOMIC DNA]</scope>
    <source>
        <strain evidence="11">cv. G240</strain>
        <tissue evidence="10">Leaf</tissue>
    </source>
</reference>
<feature type="transmembrane region" description="Helical" evidence="8">
    <location>
        <begin position="495"/>
        <end position="519"/>
    </location>
</feature>
<dbReference type="InterPro" id="IPR036770">
    <property type="entry name" value="Ankyrin_rpt-contain_sf"/>
</dbReference>
<dbReference type="InterPro" id="IPR026961">
    <property type="entry name" value="PGG_dom"/>
</dbReference>
<keyword evidence="4 8" id="KW-1133">Transmembrane helix</keyword>
<evidence type="ECO:0000313" key="11">
    <source>
        <dbReference type="Proteomes" id="UP000593564"/>
    </source>
</evidence>
<dbReference type="SMART" id="SM00248">
    <property type="entry name" value="ANK"/>
    <property type="match status" value="8"/>
</dbReference>
<evidence type="ECO:0000256" key="8">
    <source>
        <dbReference type="SAM" id="Phobius"/>
    </source>
</evidence>
<feature type="transmembrane region" description="Helical" evidence="8">
    <location>
        <begin position="452"/>
        <end position="474"/>
    </location>
</feature>
<keyword evidence="11" id="KW-1185">Reference proteome</keyword>
<dbReference type="EMBL" id="JACBKZ010000006">
    <property type="protein sequence ID" value="KAF5948792.1"/>
    <property type="molecule type" value="Genomic_DNA"/>
</dbReference>
<keyword evidence="3" id="KW-0677">Repeat</keyword>
<comment type="subcellular location">
    <subcellularLocation>
        <location evidence="1">Membrane</location>
        <topology evidence="1">Multi-pass membrane protein</topology>
    </subcellularLocation>
</comment>
<dbReference type="GO" id="GO:0005886">
    <property type="term" value="C:plasma membrane"/>
    <property type="evidence" value="ECO:0007669"/>
    <property type="project" value="TreeGrafter"/>
</dbReference>
<evidence type="ECO:0000256" key="5">
    <source>
        <dbReference type="ARBA" id="ARBA00023043"/>
    </source>
</evidence>
<feature type="transmembrane region" description="Helical" evidence="8">
    <location>
        <begin position="525"/>
        <end position="547"/>
    </location>
</feature>
<proteinExistence type="predicted"/>